<evidence type="ECO:0000313" key="2">
    <source>
        <dbReference type="Proteomes" id="UP000828390"/>
    </source>
</evidence>
<dbReference type="Proteomes" id="UP000828390">
    <property type="component" value="Unassembled WGS sequence"/>
</dbReference>
<proteinExistence type="predicted"/>
<reference evidence="1" key="1">
    <citation type="journal article" date="2019" name="bioRxiv">
        <title>The Genome of the Zebra Mussel, Dreissena polymorpha: A Resource for Invasive Species Research.</title>
        <authorList>
            <person name="McCartney M.A."/>
            <person name="Auch B."/>
            <person name="Kono T."/>
            <person name="Mallez S."/>
            <person name="Zhang Y."/>
            <person name="Obille A."/>
            <person name="Becker A."/>
            <person name="Abrahante J.E."/>
            <person name="Garbe J."/>
            <person name="Badalamenti J.P."/>
            <person name="Herman A."/>
            <person name="Mangelson H."/>
            <person name="Liachko I."/>
            <person name="Sullivan S."/>
            <person name="Sone E.D."/>
            <person name="Koren S."/>
            <person name="Silverstein K.A.T."/>
            <person name="Beckman K.B."/>
            <person name="Gohl D.M."/>
        </authorList>
    </citation>
    <scope>NUCLEOTIDE SEQUENCE</scope>
    <source>
        <strain evidence="1">Duluth1</strain>
        <tissue evidence="1">Whole animal</tissue>
    </source>
</reference>
<dbReference type="EMBL" id="JAIWYP010000003">
    <property type="protein sequence ID" value="KAH3857327.1"/>
    <property type="molecule type" value="Genomic_DNA"/>
</dbReference>
<gene>
    <name evidence="1" type="ORF">DPMN_099934</name>
</gene>
<protein>
    <submittedName>
        <fullName evidence="1">Uncharacterized protein</fullName>
    </submittedName>
</protein>
<keyword evidence="2" id="KW-1185">Reference proteome</keyword>
<sequence>MGMATETRSLLFRAPTDPVWYYAVLSSSFPFSGLESISQLLSKNFQLPLRNIQVRHSVSPASRSGH</sequence>
<comment type="caution">
    <text evidence="1">The sequence shown here is derived from an EMBL/GenBank/DDBJ whole genome shotgun (WGS) entry which is preliminary data.</text>
</comment>
<reference evidence="1" key="2">
    <citation type="submission" date="2020-11" db="EMBL/GenBank/DDBJ databases">
        <authorList>
            <person name="McCartney M.A."/>
            <person name="Auch B."/>
            <person name="Kono T."/>
            <person name="Mallez S."/>
            <person name="Becker A."/>
            <person name="Gohl D.M."/>
            <person name="Silverstein K.A.T."/>
            <person name="Koren S."/>
            <person name="Bechman K.B."/>
            <person name="Herman A."/>
            <person name="Abrahante J.E."/>
            <person name="Garbe J."/>
        </authorList>
    </citation>
    <scope>NUCLEOTIDE SEQUENCE</scope>
    <source>
        <strain evidence="1">Duluth1</strain>
        <tissue evidence="1">Whole animal</tissue>
    </source>
</reference>
<name>A0A9D4R859_DREPO</name>
<organism evidence="1 2">
    <name type="scientific">Dreissena polymorpha</name>
    <name type="common">Zebra mussel</name>
    <name type="synonym">Mytilus polymorpha</name>
    <dbReference type="NCBI Taxonomy" id="45954"/>
    <lineage>
        <taxon>Eukaryota</taxon>
        <taxon>Metazoa</taxon>
        <taxon>Spiralia</taxon>
        <taxon>Lophotrochozoa</taxon>
        <taxon>Mollusca</taxon>
        <taxon>Bivalvia</taxon>
        <taxon>Autobranchia</taxon>
        <taxon>Heteroconchia</taxon>
        <taxon>Euheterodonta</taxon>
        <taxon>Imparidentia</taxon>
        <taxon>Neoheterodontei</taxon>
        <taxon>Myida</taxon>
        <taxon>Dreissenoidea</taxon>
        <taxon>Dreissenidae</taxon>
        <taxon>Dreissena</taxon>
    </lineage>
</organism>
<dbReference type="AlphaFoldDB" id="A0A9D4R859"/>
<accession>A0A9D4R859</accession>
<evidence type="ECO:0000313" key="1">
    <source>
        <dbReference type="EMBL" id="KAH3857327.1"/>
    </source>
</evidence>